<dbReference type="PANTHER" id="PTHR31845">
    <property type="entry name" value="FINGER DOMAIN PROTEIN, PUTATIVE-RELATED"/>
    <property type="match status" value="1"/>
</dbReference>
<evidence type="ECO:0000313" key="7">
    <source>
        <dbReference type="EMBL" id="KIN05469.1"/>
    </source>
</evidence>
<keyword evidence="8" id="KW-1185">Reference proteome</keyword>
<dbReference type="CDD" id="cd00067">
    <property type="entry name" value="GAL4"/>
    <property type="match status" value="1"/>
</dbReference>
<dbReference type="InterPro" id="IPR051089">
    <property type="entry name" value="prtT"/>
</dbReference>
<gene>
    <name evidence="7" type="ORF">OIDMADRAFT_153650</name>
</gene>
<accession>A0A0C3D2H5</accession>
<dbReference type="GO" id="GO:0000976">
    <property type="term" value="F:transcription cis-regulatory region binding"/>
    <property type="evidence" value="ECO:0007669"/>
    <property type="project" value="TreeGrafter"/>
</dbReference>
<dbReference type="EMBL" id="KN832871">
    <property type="protein sequence ID" value="KIN05469.1"/>
    <property type="molecule type" value="Genomic_DNA"/>
</dbReference>
<sequence>MTTALNSTIEQSSGLSVRRNATSSSNRPVQTSHVRACTNCVRAKAKCSSGIEAEGKCERCHRMSKDCRPSPPLRKRRAAKRPSAAETFKLEEKIDWLVTLLKSAQGVPGIANITSSHSIAPEASRPLNHNADSVCYRNDTYRVSPEPFSEAHYAPTDFSFPGPTSAYLKPPVLHPALQPSPEDAVSYLNRFRTDFVKHLPFIVISPSVTSKELRQERPILWVCIMTVASSNSTKQIALSKEVRAIFGREAYAEGTRSMDLLLAILVYTAWDRYHTFEKPIFSSLVQLAIAILYDLGLDKPPSKDPALALTYDLKGIKQPSRFSRPPTMEERRALLGCFLMSSVSSSFLQKGDTLRWTAYSNECLRVIERQKEFASDELLAHLVKLRLISERMVDTPCTGAIMEGDCGMTLPVVFYLKSLESQLRDFKSTISSALADNKTLLMELHNTELAIHGIGLSQASDIFSGPHNMRLECLYACFNAIKAWFDVFLSIPPAQYVGFSALLYRNLTHCFVAIYQLSTFEHPEWDLGFIRENLDVVLFLEKAERNFSDVKLVAGLDIDGLEDIDTFNIIASKIRVIKLWWETTTLSTTGSHGAASGEVTSGSLMEFLDDGWLRDVFGPWNI</sequence>
<dbReference type="PANTHER" id="PTHR31845:SF32">
    <property type="entry name" value="MISCELLANEOUS ZN(II)2CYS6 TRANSCRIPTION FACTOR (EUROFUNG)-RELATED"/>
    <property type="match status" value="1"/>
</dbReference>
<evidence type="ECO:0000256" key="1">
    <source>
        <dbReference type="ARBA" id="ARBA00004123"/>
    </source>
</evidence>
<dbReference type="HOGENOM" id="CLU_006524_7_0_1"/>
<evidence type="ECO:0000256" key="6">
    <source>
        <dbReference type="SAM" id="MobiDB-lite"/>
    </source>
</evidence>
<dbReference type="STRING" id="913774.A0A0C3D2H5"/>
<dbReference type="GO" id="GO:0008270">
    <property type="term" value="F:zinc ion binding"/>
    <property type="evidence" value="ECO:0007669"/>
    <property type="project" value="InterPro"/>
</dbReference>
<reference evidence="8" key="2">
    <citation type="submission" date="2015-01" db="EMBL/GenBank/DDBJ databases">
        <title>Evolutionary Origins and Diversification of the Mycorrhizal Mutualists.</title>
        <authorList>
            <consortium name="DOE Joint Genome Institute"/>
            <consortium name="Mycorrhizal Genomics Consortium"/>
            <person name="Kohler A."/>
            <person name="Kuo A."/>
            <person name="Nagy L.G."/>
            <person name="Floudas D."/>
            <person name="Copeland A."/>
            <person name="Barry K.W."/>
            <person name="Cichocki N."/>
            <person name="Veneault-Fourrey C."/>
            <person name="LaButti K."/>
            <person name="Lindquist E.A."/>
            <person name="Lipzen A."/>
            <person name="Lundell T."/>
            <person name="Morin E."/>
            <person name="Murat C."/>
            <person name="Riley R."/>
            <person name="Ohm R."/>
            <person name="Sun H."/>
            <person name="Tunlid A."/>
            <person name="Henrissat B."/>
            <person name="Grigoriev I.V."/>
            <person name="Hibbett D.S."/>
            <person name="Martin F."/>
        </authorList>
    </citation>
    <scope>NUCLEOTIDE SEQUENCE [LARGE SCALE GENOMIC DNA]</scope>
    <source>
        <strain evidence="8">Zn</strain>
    </source>
</reference>
<evidence type="ECO:0000256" key="4">
    <source>
        <dbReference type="ARBA" id="ARBA00023163"/>
    </source>
</evidence>
<dbReference type="InParanoid" id="A0A0C3D2H5"/>
<feature type="region of interest" description="Disordered" evidence="6">
    <location>
        <begin position="1"/>
        <end position="29"/>
    </location>
</feature>
<dbReference type="Proteomes" id="UP000054321">
    <property type="component" value="Unassembled WGS sequence"/>
</dbReference>
<reference evidence="7 8" key="1">
    <citation type="submission" date="2014-04" db="EMBL/GenBank/DDBJ databases">
        <authorList>
            <consortium name="DOE Joint Genome Institute"/>
            <person name="Kuo A."/>
            <person name="Martino E."/>
            <person name="Perotto S."/>
            <person name="Kohler A."/>
            <person name="Nagy L.G."/>
            <person name="Floudas D."/>
            <person name="Copeland A."/>
            <person name="Barry K.W."/>
            <person name="Cichocki N."/>
            <person name="Veneault-Fourrey C."/>
            <person name="LaButti K."/>
            <person name="Lindquist E.A."/>
            <person name="Lipzen A."/>
            <person name="Lundell T."/>
            <person name="Morin E."/>
            <person name="Murat C."/>
            <person name="Sun H."/>
            <person name="Tunlid A."/>
            <person name="Henrissat B."/>
            <person name="Grigoriev I.V."/>
            <person name="Hibbett D.S."/>
            <person name="Martin F."/>
            <person name="Nordberg H.P."/>
            <person name="Cantor M.N."/>
            <person name="Hua S.X."/>
        </authorList>
    </citation>
    <scope>NUCLEOTIDE SEQUENCE [LARGE SCALE GENOMIC DNA]</scope>
    <source>
        <strain evidence="7 8">Zn</strain>
    </source>
</reference>
<dbReference type="GO" id="GO:0005634">
    <property type="term" value="C:nucleus"/>
    <property type="evidence" value="ECO:0007669"/>
    <property type="project" value="UniProtKB-SubCell"/>
</dbReference>
<protein>
    <recommendedName>
        <fullName evidence="9">Zn(2)-C6 fungal-type domain-containing protein</fullName>
    </recommendedName>
</protein>
<evidence type="ECO:0000313" key="8">
    <source>
        <dbReference type="Proteomes" id="UP000054321"/>
    </source>
</evidence>
<keyword evidence="5" id="KW-0539">Nucleus</keyword>
<evidence type="ECO:0000256" key="3">
    <source>
        <dbReference type="ARBA" id="ARBA00023125"/>
    </source>
</evidence>
<organism evidence="7 8">
    <name type="scientific">Oidiodendron maius (strain Zn)</name>
    <dbReference type="NCBI Taxonomy" id="913774"/>
    <lineage>
        <taxon>Eukaryota</taxon>
        <taxon>Fungi</taxon>
        <taxon>Dikarya</taxon>
        <taxon>Ascomycota</taxon>
        <taxon>Pezizomycotina</taxon>
        <taxon>Leotiomycetes</taxon>
        <taxon>Leotiomycetes incertae sedis</taxon>
        <taxon>Myxotrichaceae</taxon>
        <taxon>Oidiodendron</taxon>
    </lineage>
</organism>
<comment type="subcellular location">
    <subcellularLocation>
        <location evidence="1">Nucleus</location>
    </subcellularLocation>
</comment>
<keyword evidence="4" id="KW-0804">Transcription</keyword>
<dbReference type="OrthoDB" id="1600564at2759"/>
<dbReference type="InterPro" id="IPR036864">
    <property type="entry name" value="Zn2-C6_fun-type_DNA-bd_sf"/>
</dbReference>
<evidence type="ECO:0000256" key="5">
    <source>
        <dbReference type="ARBA" id="ARBA00023242"/>
    </source>
</evidence>
<dbReference type="SUPFAM" id="SSF57701">
    <property type="entry name" value="Zn2/Cys6 DNA-binding domain"/>
    <property type="match status" value="1"/>
</dbReference>
<proteinExistence type="predicted"/>
<dbReference type="AlphaFoldDB" id="A0A0C3D2H5"/>
<evidence type="ECO:0008006" key="9">
    <source>
        <dbReference type="Google" id="ProtNLM"/>
    </source>
</evidence>
<keyword evidence="3" id="KW-0238">DNA-binding</keyword>
<feature type="region of interest" description="Disordered" evidence="6">
    <location>
        <begin position="64"/>
        <end position="84"/>
    </location>
</feature>
<evidence type="ECO:0000256" key="2">
    <source>
        <dbReference type="ARBA" id="ARBA00023015"/>
    </source>
</evidence>
<dbReference type="GO" id="GO:0000981">
    <property type="term" value="F:DNA-binding transcription factor activity, RNA polymerase II-specific"/>
    <property type="evidence" value="ECO:0007669"/>
    <property type="project" value="InterPro"/>
</dbReference>
<dbReference type="Gene3D" id="4.10.240.10">
    <property type="entry name" value="Zn(2)-C6 fungal-type DNA-binding domain"/>
    <property type="match status" value="1"/>
</dbReference>
<name>A0A0C3D2H5_OIDMZ</name>
<dbReference type="InterPro" id="IPR001138">
    <property type="entry name" value="Zn2Cys6_DnaBD"/>
</dbReference>
<keyword evidence="2" id="KW-0805">Transcription regulation</keyword>